<dbReference type="EMBL" id="CP139960">
    <property type="protein sequence ID" value="WQD37317.1"/>
    <property type="molecule type" value="Genomic_DNA"/>
</dbReference>
<feature type="transmembrane region" description="Helical" evidence="2">
    <location>
        <begin position="110"/>
        <end position="126"/>
    </location>
</feature>
<organism evidence="5 6">
    <name type="scientific">Niabella yanshanensis</name>
    <dbReference type="NCBI Taxonomy" id="577386"/>
    <lineage>
        <taxon>Bacteria</taxon>
        <taxon>Pseudomonadati</taxon>
        <taxon>Bacteroidota</taxon>
        <taxon>Chitinophagia</taxon>
        <taxon>Chitinophagales</taxon>
        <taxon>Chitinophagaceae</taxon>
        <taxon>Niabella</taxon>
    </lineage>
</organism>
<dbReference type="Pfam" id="PF09922">
    <property type="entry name" value="LiaF-like_C"/>
    <property type="match status" value="1"/>
</dbReference>
<dbReference type="Proteomes" id="UP001325680">
    <property type="component" value="Chromosome"/>
</dbReference>
<evidence type="ECO:0000259" key="4">
    <source>
        <dbReference type="Pfam" id="PF22570"/>
    </source>
</evidence>
<reference evidence="5 6" key="1">
    <citation type="submission" date="2023-12" db="EMBL/GenBank/DDBJ databases">
        <title>Genome sequencing and assembly of bacterial species from a model synthetic community.</title>
        <authorList>
            <person name="Hogle S.L."/>
        </authorList>
    </citation>
    <scope>NUCLEOTIDE SEQUENCE [LARGE SCALE GENOMIC DNA]</scope>
    <source>
        <strain evidence="5 6">HAMBI_3031</strain>
    </source>
</reference>
<evidence type="ECO:0000313" key="5">
    <source>
        <dbReference type="EMBL" id="WQD37317.1"/>
    </source>
</evidence>
<feature type="transmembrane region" description="Helical" evidence="2">
    <location>
        <begin position="36"/>
        <end position="55"/>
    </location>
</feature>
<feature type="domain" description="Cell wall-active antibiotics response LiaF-like C-terminal" evidence="3">
    <location>
        <begin position="172"/>
        <end position="230"/>
    </location>
</feature>
<dbReference type="RefSeq" id="WP_114792344.1">
    <property type="nucleotide sequence ID" value="NZ_CP139960.1"/>
</dbReference>
<dbReference type="InterPro" id="IPR054331">
    <property type="entry name" value="LiaF_TM"/>
</dbReference>
<protein>
    <submittedName>
        <fullName evidence="5">LiaF-related protein</fullName>
    </submittedName>
</protein>
<feature type="domain" description="LiaF transmembrane" evidence="4">
    <location>
        <begin position="37"/>
        <end position="131"/>
    </location>
</feature>
<dbReference type="PANTHER" id="PTHR40763">
    <property type="entry name" value="MEMBRANE PROTEIN-RELATED"/>
    <property type="match status" value="1"/>
</dbReference>
<dbReference type="InterPro" id="IPR024425">
    <property type="entry name" value="LiaF-like_C"/>
</dbReference>
<evidence type="ECO:0000256" key="2">
    <source>
        <dbReference type="SAM" id="Phobius"/>
    </source>
</evidence>
<gene>
    <name evidence="5" type="ORF">U0035_16740</name>
</gene>
<keyword evidence="2" id="KW-0812">Transmembrane</keyword>
<keyword evidence="2" id="KW-0472">Membrane</keyword>
<keyword evidence="6" id="KW-1185">Reference proteome</keyword>
<evidence type="ECO:0000313" key="6">
    <source>
        <dbReference type="Proteomes" id="UP001325680"/>
    </source>
</evidence>
<name>A0ABZ0W480_9BACT</name>
<dbReference type="Pfam" id="PF22570">
    <property type="entry name" value="LiaF-TM"/>
    <property type="match status" value="1"/>
</dbReference>
<evidence type="ECO:0000256" key="1">
    <source>
        <dbReference type="SAM" id="MobiDB-lite"/>
    </source>
</evidence>
<feature type="transmembrane region" description="Helical" evidence="2">
    <location>
        <begin position="61"/>
        <end position="78"/>
    </location>
</feature>
<accession>A0ABZ0W480</accession>
<feature type="region of interest" description="Disordered" evidence="1">
    <location>
        <begin position="1"/>
        <end position="30"/>
    </location>
</feature>
<proteinExistence type="predicted"/>
<keyword evidence="2" id="KW-1133">Transmembrane helix</keyword>
<feature type="transmembrane region" description="Helical" evidence="2">
    <location>
        <begin position="85"/>
        <end position="104"/>
    </location>
</feature>
<evidence type="ECO:0000259" key="3">
    <source>
        <dbReference type="Pfam" id="PF09922"/>
    </source>
</evidence>
<sequence>MSENNPYNTEMYKSEPGGYQQPDPNNFRPKQSQSHLWIGGFLLIIGVVYLLRRIGIDLPDFIFSWPMLLITLGLFVGVRKNFEGPGWMIMVLIGSIFLINNYFFPGELRRFILPIILIGSGLFFIFRPKGSKNYIQFDDGGTSPLAGASGQDYIDTTSIFGGSKKKVFSKNFRGGDMTNIFGGTEIDLSQADLMGTAVLDVTALFGGATLIVPSNWNVISEAVAIMGEVKDKRVMKGLPETNKTLLIKGTVIFGGIDIKSF</sequence>
<dbReference type="PANTHER" id="PTHR40763:SF5">
    <property type="entry name" value="MEMBRANE PROTEIN"/>
    <property type="match status" value="1"/>
</dbReference>